<feature type="transmembrane region" description="Helical" evidence="1">
    <location>
        <begin position="50"/>
        <end position="70"/>
    </location>
</feature>
<comment type="caution">
    <text evidence="3">The sequence shown here is derived from an EMBL/GenBank/DDBJ whole genome shotgun (WGS) entry which is preliminary data.</text>
</comment>
<keyword evidence="4" id="KW-1185">Reference proteome</keyword>
<feature type="chain" id="PRO_5043965743" evidence="2">
    <location>
        <begin position="20"/>
        <end position="263"/>
    </location>
</feature>
<name>A0AAV2S2Z8_MEGNR</name>
<proteinExistence type="predicted"/>
<sequence>MKKLVLALTMLGIVYTVWGMTPKNYGALDNTFWEDPWGPQAFSRSKRDPALITLGAITACTSIISTTWNIGQSFKPKGRSVKINVRNELGNVALSNIKPSKVDGDFPINPPHIKPCSEETMTSTSSSLKGPSGILRWRIITKDVTLTVHVFWKVPGPLNSSSRNSLGLHLSDAESMKDDDIRPRGMYKYFIEQVNNKNDKTKDFCRDKSSCDLTQSKRNIEVTATIGSGKNPTILVIVALEGAQHLLDNVDAVKSCVNNNCQK</sequence>
<dbReference type="Proteomes" id="UP001497623">
    <property type="component" value="Unassembled WGS sequence"/>
</dbReference>
<keyword evidence="2" id="KW-0732">Signal</keyword>
<evidence type="ECO:0000313" key="3">
    <source>
        <dbReference type="EMBL" id="CAL4151197.1"/>
    </source>
</evidence>
<dbReference type="EMBL" id="CAXKWB010038147">
    <property type="protein sequence ID" value="CAL4151197.1"/>
    <property type="molecule type" value="Genomic_DNA"/>
</dbReference>
<evidence type="ECO:0000256" key="2">
    <source>
        <dbReference type="SAM" id="SignalP"/>
    </source>
</evidence>
<keyword evidence="1" id="KW-0812">Transmembrane</keyword>
<keyword evidence="1" id="KW-1133">Transmembrane helix</keyword>
<gene>
    <name evidence="3" type="ORF">MNOR_LOCUS30724</name>
</gene>
<accession>A0AAV2S2Z8</accession>
<keyword evidence="1" id="KW-0472">Membrane</keyword>
<dbReference type="AlphaFoldDB" id="A0AAV2S2Z8"/>
<evidence type="ECO:0000256" key="1">
    <source>
        <dbReference type="SAM" id="Phobius"/>
    </source>
</evidence>
<feature type="signal peptide" evidence="2">
    <location>
        <begin position="1"/>
        <end position="19"/>
    </location>
</feature>
<reference evidence="3 4" key="1">
    <citation type="submission" date="2024-05" db="EMBL/GenBank/DDBJ databases">
        <authorList>
            <person name="Wallberg A."/>
        </authorList>
    </citation>
    <scope>NUCLEOTIDE SEQUENCE [LARGE SCALE GENOMIC DNA]</scope>
</reference>
<protein>
    <submittedName>
        <fullName evidence="3">Uncharacterized protein</fullName>
    </submittedName>
</protein>
<evidence type="ECO:0000313" key="4">
    <source>
        <dbReference type="Proteomes" id="UP001497623"/>
    </source>
</evidence>
<organism evidence="3 4">
    <name type="scientific">Meganyctiphanes norvegica</name>
    <name type="common">Northern krill</name>
    <name type="synonym">Thysanopoda norvegica</name>
    <dbReference type="NCBI Taxonomy" id="48144"/>
    <lineage>
        <taxon>Eukaryota</taxon>
        <taxon>Metazoa</taxon>
        <taxon>Ecdysozoa</taxon>
        <taxon>Arthropoda</taxon>
        <taxon>Crustacea</taxon>
        <taxon>Multicrustacea</taxon>
        <taxon>Malacostraca</taxon>
        <taxon>Eumalacostraca</taxon>
        <taxon>Eucarida</taxon>
        <taxon>Euphausiacea</taxon>
        <taxon>Euphausiidae</taxon>
        <taxon>Meganyctiphanes</taxon>
    </lineage>
</organism>